<gene>
    <name evidence="2" type="ORF">GGQ87_001046</name>
</gene>
<evidence type="ECO:0000256" key="1">
    <source>
        <dbReference type="SAM" id="Phobius"/>
    </source>
</evidence>
<keyword evidence="1" id="KW-1133">Transmembrane helix</keyword>
<protein>
    <submittedName>
        <fullName evidence="2">Uncharacterized protein</fullName>
    </submittedName>
</protein>
<name>A0A7X5YIW9_9CAUL</name>
<proteinExistence type="predicted"/>
<dbReference type="Proteomes" id="UP000587415">
    <property type="component" value="Unassembled WGS sequence"/>
</dbReference>
<dbReference type="EMBL" id="JAATJM010000001">
    <property type="protein sequence ID" value="NJC40788.1"/>
    <property type="molecule type" value="Genomic_DNA"/>
</dbReference>
<dbReference type="AlphaFoldDB" id="A0A7X5YIW9"/>
<reference evidence="2 3" key="1">
    <citation type="submission" date="2020-03" db="EMBL/GenBank/DDBJ databases">
        <title>Genomic Encyclopedia of Type Strains, Phase IV (KMG-IV): sequencing the most valuable type-strain genomes for metagenomic binning, comparative biology and taxonomic classification.</title>
        <authorList>
            <person name="Goeker M."/>
        </authorList>
    </citation>
    <scope>NUCLEOTIDE SEQUENCE [LARGE SCALE GENOMIC DNA]</scope>
    <source>
        <strain evidence="2 3">DSM 4736</strain>
    </source>
</reference>
<evidence type="ECO:0000313" key="3">
    <source>
        <dbReference type="Proteomes" id="UP000587415"/>
    </source>
</evidence>
<comment type="caution">
    <text evidence="2">The sequence shown here is derived from an EMBL/GenBank/DDBJ whole genome shotgun (WGS) entry which is preliminary data.</text>
</comment>
<keyword evidence="1" id="KW-0812">Transmembrane</keyword>
<keyword evidence="1" id="KW-0472">Membrane</keyword>
<evidence type="ECO:0000313" key="2">
    <source>
        <dbReference type="EMBL" id="NJC40788.1"/>
    </source>
</evidence>
<accession>A0A7X5YIW9</accession>
<organism evidence="2 3">
    <name type="scientific">Brevundimonas alba</name>
    <dbReference type="NCBI Taxonomy" id="74314"/>
    <lineage>
        <taxon>Bacteria</taxon>
        <taxon>Pseudomonadati</taxon>
        <taxon>Pseudomonadota</taxon>
        <taxon>Alphaproteobacteria</taxon>
        <taxon>Caulobacterales</taxon>
        <taxon>Caulobacteraceae</taxon>
        <taxon>Brevundimonas</taxon>
    </lineage>
</organism>
<feature type="transmembrane region" description="Helical" evidence="1">
    <location>
        <begin position="16"/>
        <end position="38"/>
    </location>
</feature>
<sequence length="111" mass="12008">MAPRKQTLLNTLKDHIAVVVGVTTIIGIVAGWVGSWAVGQRDAGIQSAQIAQLQSQIAELKRPINQNPTLEQCVNLSRAQAVAIEEMQLIKADEYRALMDDLGCQNVNSGL</sequence>
<dbReference type="RefSeq" id="WP_168045637.1">
    <property type="nucleotide sequence ID" value="NZ_JAATJM010000001.1"/>
</dbReference>
<keyword evidence="3" id="KW-1185">Reference proteome</keyword>